<reference evidence="1 2" key="1">
    <citation type="submission" date="2019-03" db="EMBL/GenBank/DDBJ databases">
        <title>Genomic Encyclopedia of Archaeal and Bacterial Type Strains, Phase II (KMG-II): from individual species to whole genera.</title>
        <authorList>
            <person name="Goeker M."/>
        </authorList>
    </citation>
    <scope>NUCLEOTIDE SEQUENCE [LARGE SCALE GENOMIC DNA]</scope>
    <source>
        <strain evidence="1 2">DSM 19034</strain>
    </source>
</reference>
<dbReference type="OrthoDB" id="631431at2"/>
<dbReference type="Proteomes" id="UP000295499">
    <property type="component" value="Unassembled WGS sequence"/>
</dbReference>
<evidence type="ECO:0008006" key="3">
    <source>
        <dbReference type="Google" id="ProtNLM"/>
    </source>
</evidence>
<protein>
    <recommendedName>
        <fullName evidence="3">DUF1574 domain-containing protein</fullName>
    </recommendedName>
</protein>
<dbReference type="EMBL" id="SNWM01000005">
    <property type="protein sequence ID" value="TDO20218.1"/>
    <property type="molecule type" value="Genomic_DNA"/>
</dbReference>
<gene>
    <name evidence="1" type="ORF">CLV32_3978</name>
</gene>
<comment type="caution">
    <text evidence="1">The sequence shown here is derived from an EMBL/GenBank/DDBJ whole genome shotgun (WGS) entry which is preliminary data.</text>
</comment>
<name>A0A4R6IEX6_9SPHI</name>
<keyword evidence="2" id="KW-1185">Reference proteome</keyword>
<dbReference type="AlphaFoldDB" id="A0A4R6IEX6"/>
<evidence type="ECO:0000313" key="2">
    <source>
        <dbReference type="Proteomes" id="UP000295499"/>
    </source>
</evidence>
<evidence type="ECO:0000313" key="1">
    <source>
        <dbReference type="EMBL" id="TDO20218.1"/>
    </source>
</evidence>
<dbReference type="RefSeq" id="WP_133558593.1">
    <property type="nucleotide sequence ID" value="NZ_SNWM01000005.1"/>
</dbReference>
<proteinExistence type="predicted"/>
<organism evidence="1 2">
    <name type="scientific">Pedobacter duraquae</name>
    <dbReference type="NCBI Taxonomy" id="425511"/>
    <lineage>
        <taxon>Bacteria</taxon>
        <taxon>Pseudomonadati</taxon>
        <taxon>Bacteroidota</taxon>
        <taxon>Sphingobacteriia</taxon>
        <taxon>Sphingobacteriales</taxon>
        <taxon>Sphingobacteriaceae</taxon>
        <taxon>Pedobacter</taxon>
    </lineage>
</organism>
<sequence length="305" mass="34749">MKRFLLNLLLFVAIVLSLAVIGVLLPATPRSSRSLLFEKIRKDSLLVHVPAPRIIFVGGSNLGLGLNSELIKDSLKLNPINTAIQANIGLIYMLDHTVPYIKPGDIIVVAPEYHQFYDAYAYGREELLRTVLDVSPEDAGKLRHQQWVSIYPFIPKYIFSKFKPDEYFFFKDDVIYSVSSYNRFGDAVAHWNMERQHFDPDGPFGKVFNPAVVQSLVTFRDLVQQKGGRLLITFPGYEVTSFDKNSVQVDSIEASLKANHFTLLGTPARYKMPDSLFFNTNYHLTKQGTDYRTKLLIQDLRKVLP</sequence>
<accession>A0A4R6IEX6</accession>